<dbReference type="EMBL" id="NBAQ01000005">
    <property type="protein sequence ID" value="POQ04053.1"/>
    <property type="molecule type" value="Genomic_DNA"/>
</dbReference>
<protein>
    <submittedName>
        <fullName evidence="2">Uncharacterized protein</fullName>
    </submittedName>
</protein>
<proteinExistence type="predicted"/>
<gene>
    <name evidence="2" type="ORF">CXB42_11430</name>
</gene>
<accession>A0AAE5S7I5</accession>
<sequence length="91" mass="10127">MSTREIKLSAEDFKIRDSDGKYTKGDGTLEVVVEIYKNGDLDYVAYVSDPNKDGSYNNVSGKIDADGDGEHDEEDKELMSQLAKTFLLLTN</sequence>
<dbReference type="Proteomes" id="UP000237295">
    <property type="component" value="Unassembled WGS sequence"/>
</dbReference>
<feature type="region of interest" description="Disordered" evidence="1">
    <location>
        <begin position="55"/>
        <end position="74"/>
    </location>
</feature>
<evidence type="ECO:0000256" key="1">
    <source>
        <dbReference type="SAM" id="MobiDB-lite"/>
    </source>
</evidence>
<dbReference type="AlphaFoldDB" id="A0AAE5S7I5"/>
<comment type="caution">
    <text evidence="2">The sequence shown here is derived from an EMBL/GenBank/DDBJ whole genome shotgun (WGS) entry which is preliminary data.</text>
</comment>
<reference evidence="2 3" key="1">
    <citation type="submission" date="2017-03" db="EMBL/GenBank/DDBJ databases">
        <authorList>
            <person name="Hulin M.T."/>
        </authorList>
    </citation>
    <scope>NUCLEOTIDE SEQUENCE [LARGE SCALE GENOMIC DNA]</scope>
    <source>
        <strain evidence="2 3">5264</strain>
    </source>
</reference>
<dbReference type="GeneID" id="77281077"/>
<name>A0AAE5S7I5_PSESY</name>
<evidence type="ECO:0000313" key="2">
    <source>
        <dbReference type="EMBL" id="POQ04053.1"/>
    </source>
</evidence>
<dbReference type="RefSeq" id="WP_044313469.1">
    <property type="nucleotide sequence ID" value="NZ_JYHJ01000009.1"/>
</dbReference>
<organism evidence="2 3">
    <name type="scientific">Pseudomonas syringae pv. syringae</name>
    <dbReference type="NCBI Taxonomy" id="321"/>
    <lineage>
        <taxon>Bacteria</taxon>
        <taxon>Pseudomonadati</taxon>
        <taxon>Pseudomonadota</taxon>
        <taxon>Gammaproteobacteria</taxon>
        <taxon>Pseudomonadales</taxon>
        <taxon>Pseudomonadaceae</taxon>
        <taxon>Pseudomonas</taxon>
        <taxon>Pseudomonas syringae</taxon>
    </lineage>
</organism>
<evidence type="ECO:0000313" key="3">
    <source>
        <dbReference type="Proteomes" id="UP000237295"/>
    </source>
</evidence>